<proteinExistence type="predicted"/>
<evidence type="ECO:0000313" key="1">
    <source>
        <dbReference type="EMBL" id="RAJ29248.1"/>
    </source>
</evidence>
<accession>A0A327SKI1</accession>
<organism evidence="1 2">
    <name type="scientific">Pedobacter cryoconitis</name>
    <dbReference type="NCBI Taxonomy" id="188932"/>
    <lineage>
        <taxon>Bacteria</taxon>
        <taxon>Pseudomonadati</taxon>
        <taxon>Bacteroidota</taxon>
        <taxon>Sphingobacteriia</taxon>
        <taxon>Sphingobacteriales</taxon>
        <taxon>Sphingobacteriaceae</taxon>
        <taxon>Pedobacter</taxon>
    </lineage>
</organism>
<dbReference type="EMBL" id="QLLR01000014">
    <property type="protein sequence ID" value="RAJ29248.1"/>
    <property type="molecule type" value="Genomic_DNA"/>
</dbReference>
<reference evidence="1 2" key="1">
    <citation type="submission" date="2018-06" db="EMBL/GenBank/DDBJ databases">
        <title>Genomic Encyclopedia of Archaeal and Bacterial Type Strains, Phase II (KMG-II): from individual species to whole genera.</title>
        <authorList>
            <person name="Goeker M."/>
        </authorList>
    </citation>
    <scope>NUCLEOTIDE SEQUENCE [LARGE SCALE GENOMIC DNA]</scope>
    <source>
        <strain evidence="1 2">DSM 14825</strain>
    </source>
</reference>
<protein>
    <submittedName>
        <fullName evidence="1">Uncharacterized protein</fullName>
    </submittedName>
</protein>
<gene>
    <name evidence="1" type="ORF">LY11_02953</name>
</gene>
<dbReference type="RefSeq" id="WP_111634408.1">
    <property type="nucleotide sequence ID" value="NZ_QLLR01000014.1"/>
</dbReference>
<dbReference type="Proteomes" id="UP000249754">
    <property type="component" value="Unassembled WGS sequence"/>
</dbReference>
<comment type="caution">
    <text evidence="1">The sequence shown here is derived from an EMBL/GenBank/DDBJ whole genome shotgun (WGS) entry which is preliminary data.</text>
</comment>
<sequence length="178" mass="19751">MENSNPIQSVQISDSTIIADVPPTIPLSVAIARASSWRKMITSLPEESKLPYTNAACDSVAPLIPSQLIFRAININMRDIDLLKQEHPDASSVRLYMSIPDPDFPFQICGMLVPVDAQNNDMLTRSGDANTSKEDMLNNEAYSTVYDFTQPCPTLCNTTSPLFDELNSVEPYLRYTTS</sequence>
<evidence type="ECO:0000313" key="2">
    <source>
        <dbReference type="Proteomes" id="UP000249754"/>
    </source>
</evidence>
<name>A0A327SKI1_9SPHI</name>
<dbReference type="OrthoDB" id="797757at2"/>
<dbReference type="AlphaFoldDB" id="A0A327SKI1"/>